<keyword evidence="2" id="KW-0812">Transmembrane</keyword>
<accession>A0A7T1TDC3</accession>
<keyword evidence="2" id="KW-1133">Transmembrane helix</keyword>
<feature type="transmembrane region" description="Helical" evidence="2">
    <location>
        <begin position="39"/>
        <end position="62"/>
    </location>
</feature>
<proteinExistence type="predicted"/>
<dbReference type="Pfam" id="PF19950">
    <property type="entry name" value="DUF6412"/>
    <property type="match status" value="1"/>
</dbReference>
<reference evidence="4" key="1">
    <citation type="submission" date="2020-02" db="EMBL/GenBank/DDBJ databases">
        <title>Streptomyces sp. ASO4wet.</title>
        <authorList>
            <person name="Risdian C."/>
            <person name="Landwehr W."/>
            <person name="Schupp P."/>
            <person name="Wink J."/>
        </authorList>
    </citation>
    <scope>NUCLEOTIDE SEQUENCE [LARGE SCALE GENOMIC DNA]</scope>
    <source>
        <strain evidence="4">ASO4wet</strain>
    </source>
</reference>
<evidence type="ECO:0000256" key="2">
    <source>
        <dbReference type="SAM" id="Phobius"/>
    </source>
</evidence>
<evidence type="ECO:0000313" key="3">
    <source>
        <dbReference type="EMBL" id="QPP10907.1"/>
    </source>
</evidence>
<name>A0A7T1TDC3_9ACTN</name>
<feature type="region of interest" description="Disordered" evidence="1">
    <location>
        <begin position="85"/>
        <end position="108"/>
    </location>
</feature>
<dbReference type="InterPro" id="IPR045635">
    <property type="entry name" value="DUF6412"/>
</dbReference>
<keyword evidence="2" id="KW-0472">Membrane</keyword>
<keyword evidence="4" id="KW-1185">Reference proteome</keyword>
<evidence type="ECO:0000313" key="4">
    <source>
        <dbReference type="Proteomes" id="UP000595046"/>
    </source>
</evidence>
<organism evidence="3 4">
    <name type="scientific">Streptomyces bathyalis</name>
    <dbReference type="NCBI Taxonomy" id="2710756"/>
    <lineage>
        <taxon>Bacteria</taxon>
        <taxon>Bacillati</taxon>
        <taxon>Actinomycetota</taxon>
        <taxon>Actinomycetes</taxon>
        <taxon>Kitasatosporales</taxon>
        <taxon>Streptomycetaceae</taxon>
        <taxon>Streptomyces</taxon>
    </lineage>
</organism>
<gene>
    <name evidence="3" type="ORF">G4Z16_22235</name>
</gene>
<feature type="transmembrane region" description="Helical" evidence="2">
    <location>
        <begin position="12"/>
        <end position="33"/>
    </location>
</feature>
<dbReference type="AlphaFoldDB" id="A0A7T1TDC3"/>
<dbReference type="Proteomes" id="UP000595046">
    <property type="component" value="Chromosome"/>
</dbReference>
<dbReference type="EMBL" id="CP048882">
    <property type="protein sequence ID" value="QPP10907.1"/>
    <property type="molecule type" value="Genomic_DNA"/>
</dbReference>
<protein>
    <submittedName>
        <fullName evidence="3">Uncharacterized protein</fullName>
    </submittedName>
</protein>
<sequence>MDSGAGATVRALRVHLSGVVFSLVAFFLAGTGLTTALTAAATSAAVLLLCHALAGAAVGAAVPQVARARVRTAIRDRELRTAFLPQCDPDADGRPRPRAPGRRLATAV</sequence>
<evidence type="ECO:0000256" key="1">
    <source>
        <dbReference type="SAM" id="MobiDB-lite"/>
    </source>
</evidence>
<dbReference type="KEGG" id="sbat:G4Z16_22235"/>